<protein>
    <submittedName>
        <fullName evidence="2">Uncharacterized protein</fullName>
    </submittedName>
</protein>
<name>A0A388MEV2_CHABU</name>
<evidence type="ECO:0000256" key="1">
    <source>
        <dbReference type="SAM" id="MobiDB-lite"/>
    </source>
</evidence>
<evidence type="ECO:0000313" key="2">
    <source>
        <dbReference type="EMBL" id="GBG93084.1"/>
    </source>
</evidence>
<feature type="compositionally biased region" description="Basic residues" evidence="1">
    <location>
        <begin position="49"/>
        <end position="61"/>
    </location>
</feature>
<comment type="caution">
    <text evidence="2">The sequence shown here is derived from an EMBL/GenBank/DDBJ whole genome shotgun (WGS) entry which is preliminary data.</text>
</comment>
<keyword evidence="3" id="KW-1185">Reference proteome</keyword>
<feature type="compositionally biased region" description="Basic and acidic residues" evidence="1">
    <location>
        <begin position="21"/>
        <end position="48"/>
    </location>
</feature>
<proteinExistence type="predicted"/>
<accession>A0A388MEV2</accession>
<feature type="compositionally biased region" description="Basic and acidic residues" evidence="1">
    <location>
        <begin position="318"/>
        <end position="328"/>
    </location>
</feature>
<dbReference type="EMBL" id="BFEA01001224">
    <property type="protein sequence ID" value="GBG93084.1"/>
    <property type="molecule type" value="Genomic_DNA"/>
</dbReference>
<reference evidence="2 3" key="1">
    <citation type="journal article" date="2018" name="Cell">
        <title>The Chara Genome: Secondary Complexity and Implications for Plant Terrestrialization.</title>
        <authorList>
            <person name="Nishiyama T."/>
            <person name="Sakayama H."/>
            <person name="Vries J.D."/>
            <person name="Buschmann H."/>
            <person name="Saint-Marcoux D."/>
            <person name="Ullrich K.K."/>
            <person name="Haas F.B."/>
            <person name="Vanderstraeten L."/>
            <person name="Becker D."/>
            <person name="Lang D."/>
            <person name="Vosolsobe S."/>
            <person name="Rombauts S."/>
            <person name="Wilhelmsson P.K.I."/>
            <person name="Janitza P."/>
            <person name="Kern R."/>
            <person name="Heyl A."/>
            <person name="Rumpler F."/>
            <person name="Villalobos L.I.A.C."/>
            <person name="Clay J.M."/>
            <person name="Skokan R."/>
            <person name="Toyoda A."/>
            <person name="Suzuki Y."/>
            <person name="Kagoshima H."/>
            <person name="Schijlen E."/>
            <person name="Tajeshwar N."/>
            <person name="Catarino B."/>
            <person name="Hetherington A.J."/>
            <person name="Saltykova A."/>
            <person name="Bonnot C."/>
            <person name="Breuninger H."/>
            <person name="Symeonidi A."/>
            <person name="Radhakrishnan G.V."/>
            <person name="Van Nieuwerburgh F."/>
            <person name="Deforce D."/>
            <person name="Chang C."/>
            <person name="Karol K.G."/>
            <person name="Hedrich R."/>
            <person name="Ulvskov P."/>
            <person name="Glockner G."/>
            <person name="Delwiche C.F."/>
            <person name="Petrasek J."/>
            <person name="Van de Peer Y."/>
            <person name="Friml J."/>
            <person name="Beilby M."/>
            <person name="Dolan L."/>
            <person name="Kohara Y."/>
            <person name="Sugano S."/>
            <person name="Fujiyama A."/>
            <person name="Delaux P.-M."/>
            <person name="Quint M."/>
            <person name="TheiBen G."/>
            <person name="Hagemann M."/>
            <person name="Harholt J."/>
            <person name="Dunand C."/>
            <person name="Zachgo S."/>
            <person name="Langdale J."/>
            <person name="Maumus F."/>
            <person name="Straeten D.V.D."/>
            <person name="Gould S.B."/>
            <person name="Rensing S.A."/>
        </authorList>
    </citation>
    <scope>NUCLEOTIDE SEQUENCE [LARGE SCALE GENOMIC DNA]</scope>
    <source>
        <strain evidence="2 3">S276</strain>
    </source>
</reference>
<dbReference type="Proteomes" id="UP000265515">
    <property type="component" value="Unassembled WGS sequence"/>
</dbReference>
<sequence>MLRKEKAEEFSEYAAFTYAEKKRARDQGTEDKDKTIPTTKDDFQDLRPKTRKVSKHRKRKDLNKEQTEMEEESERSLLEKEAAVVLSQTEKLKKWNKEYTSEFITITQIACGKAPMVTKSAKAARRTLRNIRPLIAARYVAKAQEWQTATDVSFKIPHFVEGEKVVKVFEKQVTMDTPLTIFETVAMEESQIDTCMQEDCETSEKSTRETNRNSPRAFSPLIAKMQESTKLRFGMIWKPWKTVTEVPYNILADIGMSAELMATTVAHIVSTGLLEGDEDLDARAYATNCERFYRSDASDCDSWDVDDEKEKLDVFTDLEKDGRGKDGLEGSDTVGEGLPSSSEDNGLKTDQEVIEEGGSAEGPPLPP</sequence>
<gene>
    <name evidence="2" type="ORF">CBR_g58745</name>
</gene>
<dbReference type="AlphaFoldDB" id="A0A388MEV2"/>
<organism evidence="2 3">
    <name type="scientific">Chara braunii</name>
    <name type="common">Braun's stonewort</name>
    <dbReference type="NCBI Taxonomy" id="69332"/>
    <lineage>
        <taxon>Eukaryota</taxon>
        <taxon>Viridiplantae</taxon>
        <taxon>Streptophyta</taxon>
        <taxon>Charophyceae</taxon>
        <taxon>Charales</taxon>
        <taxon>Characeae</taxon>
        <taxon>Chara</taxon>
    </lineage>
</organism>
<dbReference type="Gramene" id="GBG93084">
    <property type="protein sequence ID" value="GBG93084"/>
    <property type="gene ID" value="CBR_g58745"/>
</dbReference>
<evidence type="ECO:0000313" key="3">
    <source>
        <dbReference type="Proteomes" id="UP000265515"/>
    </source>
</evidence>
<feature type="region of interest" description="Disordered" evidence="1">
    <location>
        <begin position="21"/>
        <end position="74"/>
    </location>
</feature>
<feature type="region of interest" description="Disordered" evidence="1">
    <location>
        <begin position="318"/>
        <end position="367"/>
    </location>
</feature>